<proteinExistence type="predicted"/>
<dbReference type="EMBL" id="DTLS01000132">
    <property type="protein sequence ID" value="HGZ60471.1"/>
    <property type="molecule type" value="Genomic_DNA"/>
</dbReference>
<accession>A0A7J3SLG8</accession>
<evidence type="ECO:0000313" key="1">
    <source>
        <dbReference type="EMBL" id="HGZ60471.1"/>
    </source>
</evidence>
<sequence length="330" mass="37475">MSVSQLSLKKADFRSGNEKEAVILGHCVLNMNTRAPGIAAWNGAIFPLFRALRSYSGEVHQYPCPEAAVVGGRRWWHVKEQYDTFTFREILKKLAEIYTNYFMKSDIKEVKLLGLGLSPTCGFRYTQSDPTWGGRPKEIDPSKIIKKDSGVLIEEFVKVFEENGLNFSVLDISPSLIYPDYERRMKVAKEYPPTPSEALKELEKFLGIKIPFKPEEVAHIENLKDDLRSKKMVAISSNKFVPYYDKLLEYAVKGVGIVLVDEVYNNEKEKEFLSDIYASMIGNMTIAGHNVEFLIDSDDLEGVLGKTIERLEALMREGNLSVIKLSSIKR</sequence>
<comment type="caution">
    <text evidence="1">The sequence shown here is derived from an EMBL/GenBank/DDBJ whole genome shotgun (WGS) entry which is preliminary data.</text>
</comment>
<reference evidence="1" key="1">
    <citation type="journal article" date="2020" name="mSystems">
        <title>Genome- and Community-Level Interaction Insights into Carbon Utilization and Element Cycling Functions of Hydrothermarchaeota in Hydrothermal Sediment.</title>
        <authorList>
            <person name="Zhou Z."/>
            <person name="Liu Y."/>
            <person name="Xu W."/>
            <person name="Pan J."/>
            <person name="Luo Z.H."/>
            <person name="Li M."/>
        </authorList>
    </citation>
    <scope>NUCLEOTIDE SEQUENCE [LARGE SCALE GENOMIC DNA]</scope>
    <source>
        <strain evidence="1">SpSt-885</strain>
    </source>
</reference>
<organism evidence="1">
    <name type="scientific">Fervidicoccus fontis</name>
    <dbReference type="NCBI Taxonomy" id="683846"/>
    <lineage>
        <taxon>Archaea</taxon>
        <taxon>Thermoproteota</taxon>
        <taxon>Thermoprotei</taxon>
        <taxon>Fervidicoccales</taxon>
        <taxon>Fervidicoccaceae</taxon>
        <taxon>Fervidicoccus</taxon>
    </lineage>
</organism>
<evidence type="ECO:0008006" key="2">
    <source>
        <dbReference type="Google" id="ProtNLM"/>
    </source>
</evidence>
<protein>
    <recommendedName>
        <fullName evidence="2">DUF523 domain-containing protein</fullName>
    </recommendedName>
</protein>
<dbReference type="AlphaFoldDB" id="A0A7J3SLG8"/>
<gene>
    <name evidence="1" type="ORF">ENW83_04610</name>
</gene>
<name>A0A7J3SLG8_9CREN</name>